<evidence type="ECO:0000313" key="9">
    <source>
        <dbReference type="EMBL" id="CAK0785879.1"/>
    </source>
</evidence>
<protein>
    <recommendedName>
        <fullName evidence="11">Protein BTN</fullName>
    </recommendedName>
</protein>
<feature type="transmembrane region" description="Helical" evidence="7">
    <location>
        <begin position="376"/>
        <end position="401"/>
    </location>
</feature>
<dbReference type="Proteomes" id="UP001314263">
    <property type="component" value="Unassembled WGS sequence"/>
</dbReference>
<dbReference type="SUPFAM" id="SSF103473">
    <property type="entry name" value="MFS general substrate transporter"/>
    <property type="match status" value="1"/>
</dbReference>
<gene>
    <name evidence="9" type="ORF">CVIRNUC_009092</name>
</gene>
<dbReference type="EMBL" id="CAUYUE010000013">
    <property type="protein sequence ID" value="CAK0785879.1"/>
    <property type="molecule type" value="Genomic_DNA"/>
</dbReference>
<dbReference type="InterPro" id="IPR036259">
    <property type="entry name" value="MFS_trans_sf"/>
</dbReference>
<evidence type="ECO:0008006" key="11">
    <source>
        <dbReference type="Google" id="ProtNLM"/>
    </source>
</evidence>
<feature type="transmembrane region" description="Helical" evidence="7">
    <location>
        <begin position="12"/>
        <end position="35"/>
    </location>
</feature>
<dbReference type="GO" id="GO:0051453">
    <property type="term" value="P:regulation of intracellular pH"/>
    <property type="evidence" value="ECO:0007669"/>
    <property type="project" value="TreeGrafter"/>
</dbReference>
<keyword evidence="6 7" id="KW-0472">Membrane</keyword>
<name>A0AAV1IEV0_9CHLO</name>
<dbReference type="InterPro" id="IPR003492">
    <property type="entry name" value="Battenin_disease_Cln3"/>
</dbReference>
<feature type="transmembrane region" description="Helical" evidence="7">
    <location>
        <begin position="320"/>
        <end position="336"/>
    </location>
</feature>
<dbReference type="PRINTS" id="PR01315">
    <property type="entry name" value="BATTENIN"/>
</dbReference>
<keyword evidence="3" id="KW-0813">Transport</keyword>
<evidence type="ECO:0000256" key="1">
    <source>
        <dbReference type="ARBA" id="ARBA00004127"/>
    </source>
</evidence>
<dbReference type="PANTHER" id="PTHR10981:SF0">
    <property type="entry name" value="BATTENIN"/>
    <property type="match status" value="1"/>
</dbReference>
<dbReference type="GO" id="GO:0016020">
    <property type="term" value="C:membrane"/>
    <property type="evidence" value="ECO:0007669"/>
    <property type="project" value="UniProtKB-UniRule"/>
</dbReference>
<dbReference type="PANTHER" id="PTHR10981">
    <property type="entry name" value="BATTENIN"/>
    <property type="match status" value="1"/>
</dbReference>
<organism evidence="9 10">
    <name type="scientific">Coccomyxa viridis</name>
    <dbReference type="NCBI Taxonomy" id="1274662"/>
    <lineage>
        <taxon>Eukaryota</taxon>
        <taxon>Viridiplantae</taxon>
        <taxon>Chlorophyta</taxon>
        <taxon>core chlorophytes</taxon>
        <taxon>Trebouxiophyceae</taxon>
        <taxon>Trebouxiophyceae incertae sedis</taxon>
        <taxon>Coccomyxaceae</taxon>
        <taxon>Coccomyxa</taxon>
    </lineage>
</organism>
<evidence type="ECO:0000256" key="2">
    <source>
        <dbReference type="ARBA" id="ARBA00007467"/>
    </source>
</evidence>
<feature type="transmembrane region" description="Helical" evidence="7">
    <location>
        <begin position="74"/>
        <end position="92"/>
    </location>
</feature>
<comment type="similarity">
    <text evidence="2 7">Belongs to the battenin family.</text>
</comment>
<proteinExistence type="inferred from homology"/>
<evidence type="ECO:0000313" key="10">
    <source>
        <dbReference type="Proteomes" id="UP001314263"/>
    </source>
</evidence>
<feature type="transmembrane region" description="Helical" evidence="7">
    <location>
        <begin position="47"/>
        <end position="68"/>
    </location>
</feature>
<sequence>MGPPLSIYSAAGWHTLAAFGLLGLLNNAGYVIMIAGANEISQSSVGLVYFCAIFPTLLVKLTGPYWFHYVPYGTRMWCIAVLMSAAYTTVAFGRTRGWQLLGVVFSAVQGGLGEASCLAMCTYFDSRSAITFWASGTGFAGVAGYTWVAVMHVLLGFSFKTTLNIANLTSIAWLLCYYFLLSPPRALRRSDSGAEDIRADSSAWLEPEAPGDKAAEEGSSQRSMEVDASVEASSSGEHLKLLEPKQFSSGPASPSKHCQVPLVPLAKTYRMQWRERFQRTLQLWPYMVPLALVYFAEYVLQSGAWTAIGFPVESADARHTFYTFANWVYQIGVFLSRSSGLLYQANRTALYVMPVLQVGLLAIFLAVAVLHVMYSWWLLLLCLCTGLLGGAVYVNAFTLLAKEVEPSLREFSMSTASVADSVGIALADIFGVFVQGCLFRANNIPGADFRCGGS</sequence>
<evidence type="ECO:0000256" key="4">
    <source>
        <dbReference type="ARBA" id="ARBA00022692"/>
    </source>
</evidence>
<reference evidence="9 10" key="1">
    <citation type="submission" date="2023-10" db="EMBL/GenBank/DDBJ databases">
        <authorList>
            <person name="Maclean D."/>
            <person name="Macfadyen A."/>
        </authorList>
    </citation>
    <scope>NUCLEOTIDE SEQUENCE [LARGE SCALE GENOMIC DNA]</scope>
</reference>
<evidence type="ECO:0000256" key="7">
    <source>
        <dbReference type="RuleBase" id="RU361113"/>
    </source>
</evidence>
<feature type="transmembrane region" description="Helical" evidence="7">
    <location>
        <begin position="161"/>
        <end position="180"/>
    </location>
</feature>
<dbReference type="GO" id="GO:0005773">
    <property type="term" value="C:vacuole"/>
    <property type="evidence" value="ECO:0007669"/>
    <property type="project" value="TreeGrafter"/>
</dbReference>
<feature type="transmembrane region" description="Helical" evidence="7">
    <location>
        <begin position="348"/>
        <end position="370"/>
    </location>
</feature>
<feature type="transmembrane region" description="Helical" evidence="7">
    <location>
        <begin position="283"/>
        <end position="300"/>
    </location>
</feature>
<dbReference type="Pfam" id="PF02487">
    <property type="entry name" value="CLN3"/>
    <property type="match status" value="1"/>
</dbReference>
<comment type="caution">
    <text evidence="9">The sequence shown here is derived from an EMBL/GenBank/DDBJ whole genome shotgun (WGS) entry which is preliminary data.</text>
</comment>
<accession>A0AAV1IEV0</accession>
<evidence type="ECO:0000256" key="3">
    <source>
        <dbReference type="ARBA" id="ARBA00022448"/>
    </source>
</evidence>
<feature type="region of interest" description="Disordered" evidence="8">
    <location>
        <begin position="206"/>
        <end position="227"/>
    </location>
</feature>
<feature type="transmembrane region" description="Helical" evidence="7">
    <location>
        <begin position="130"/>
        <end position="155"/>
    </location>
</feature>
<keyword evidence="10" id="KW-1185">Reference proteome</keyword>
<evidence type="ECO:0000256" key="8">
    <source>
        <dbReference type="SAM" id="MobiDB-lite"/>
    </source>
</evidence>
<evidence type="ECO:0000256" key="5">
    <source>
        <dbReference type="ARBA" id="ARBA00022989"/>
    </source>
</evidence>
<dbReference type="AlphaFoldDB" id="A0AAV1IEV0"/>
<keyword evidence="4 7" id="KW-0812">Transmembrane</keyword>
<evidence type="ECO:0000256" key="6">
    <source>
        <dbReference type="ARBA" id="ARBA00023136"/>
    </source>
</evidence>
<dbReference type="GO" id="GO:0012505">
    <property type="term" value="C:endomembrane system"/>
    <property type="evidence" value="ECO:0007669"/>
    <property type="project" value="UniProtKB-SubCell"/>
</dbReference>
<comment type="subcellular location">
    <subcellularLocation>
        <location evidence="1">Endomembrane system</location>
        <topology evidence="1">Multi-pass membrane protein</topology>
    </subcellularLocation>
</comment>
<keyword evidence="5 7" id="KW-1133">Transmembrane helix</keyword>